<protein>
    <submittedName>
        <fullName evidence="2">Mannose-6-phosphate isomerase-like protein (Cupin superfamily)</fullName>
    </submittedName>
</protein>
<gene>
    <name evidence="2" type="ORF">GGQ54_000403</name>
</gene>
<dbReference type="InterPro" id="IPR011051">
    <property type="entry name" value="RmlC_Cupin_sf"/>
</dbReference>
<dbReference type="Proteomes" id="UP000527616">
    <property type="component" value="Unassembled WGS sequence"/>
</dbReference>
<dbReference type="InterPro" id="IPR052044">
    <property type="entry name" value="PKS_Associated_Protein"/>
</dbReference>
<dbReference type="Pfam" id="PF07883">
    <property type="entry name" value="Cupin_2"/>
    <property type="match status" value="1"/>
</dbReference>
<accession>A0A7Z0IJT6</accession>
<sequence>MSIQPRSLDEIFSAIERPFSPVLAASINDYDIKAVRVQGDFVWHAHADTDELFWVSGGELLIDLREDGAERTITLGPGAIATVPAGIEHRTRSAEGADVVMIEPAGTLNTGDATDLPDGIRPTTAR</sequence>
<evidence type="ECO:0000313" key="3">
    <source>
        <dbReference type="Proteomes" id="UP000527616"/>
    </source>
</evidence>
<feature type="domain" description="Cupin type-2" evidence="1">
    <location>
        <begin position="38"/>
        <end position="102"/>
    </location>
</feature>
<keyword evidence="3" id="KW-1185">Reference proteome</keyword>
<dbReference type="PANTHER" id="PTHR36114">
    <property type="entry name" value="16.7 KDA PROTEIN IN WHIE LOCUS"/>
    <property type="match status" value="1"/>
</dbReference>
<proteinExistence type="predicted"/>
<evidence type="ECO:0000259" key="1">
    <source>
        <dbReference type="Pfam" id="PF07883"/>
    </source>
</evidence>
<dbReference type="CDD" id="cd02226">
    <property type="entry name" value="cupin_YdbB-like"/>
    <property type="match status" value="1"/>
</dbReference>
<comment type="caution">
    <text evidence="2">The sequence shown here is derived from an EMBL/GenBank/DDBJ whole genome shotgun (WGS) entry which is preliminary data.</text>
</comment>
<keyword evidence="2" id="KW-0413">Isomerase</keyword>
<dbReference type="Gene3D" id="2.60.120.10">
    <property type="entry name" value="Jelly Rolls"/>
    <property type="match status" value="1"/>
</dbReference>
<dbReference type="GO" id="GO:0016853">
    <property type="term" value="F:isomerase activity"/>
    <property type="evidence" value="ECO:0007669"/>
    <property type="project" value="UniProtKB-KW"/>
</dbReference>
<dbReference type="PANTHER" id="PTHR36114:SF1">
    <property type="entry name" value="16.7 KDA PROTEIN IN WHIE LOCUS"/>
    <property type="match status" value="1"/>
</dbReference>
<dbReference type="EMBL" id="JACBZS010000001">
    <property type="protein sequence ID" value="NYI69843.1"/>
    <property type="molecule type" value="Genomic_DNA"/>
</dbReference>
<evidence type="ECO:0000313" key="2">
    <source>
        <dbReference type="EMBL" id="NYI69843.1"/>
    </source>
</evidence>
<dbReference type="RefSeq" id="WP_179443867.1">
    <property type="nucleotide sequence ID" value="NZ_JACBZS010000001.1"/>
</dbReference>
<organism evidence="2 3">
    <name type="scientific">Naumannella cuiyingiana</name>
    <dbReference type="NCBI Taxonomy" id="1347891"/>
    <lineage>
        <taxon>Bacteria</taxon>
        <taxon>Bacillati</taxon>
        <taxon>Actinomycetota</taxon>
        <taxon>Actinomycetes</taxon>
        <taxon>Propionibacteriales</taxon>
        <taxon>Propionibacteriaceae</taxon>
        <taxon>Naumannella</taxon>
    </lineage>
</organism>
<reference evidence="2 3" key="1">
    <citation type="submission" date="2020-07" db="EMBL/GenBank/DDBJ databases">
        <title>Sequencing the genomes of 1000 actinobacteria strains.</title>
        <authorList>
            <person name="Klenk H.-P."/>
        </authorList>
    </citation>
    <scope>NUCLEOTIDE SEQUENCE [LARGE SCALE GENOMIC DNA]</scope>
    <source>
        <strain evidence="2 3">DSM 103164</strain>
    </source>
</reference>
<dbReference type="AlphaFoldDB" id="A0A7Z0IJT6"/>
<name>A0A7Z0IJT6_9ACTN</name>
<dbReference type="SUPFAM" id="SSF51182">
    <property type="entry name" value="RmlC-like cupins"/>
    <property type="match status" value="1"/>
</dbReference>
<dbReference type="InterPro" id="IPR014710">
    <property type="entry name" value="RmlC-like_jellyroll"/>
</dbReference>
<dbReference type="InterPro" id="IPR013096">
    <property type="entry name" value="Cupin_2"/>
</dbReference>